<dbReference type="EMBL" id="LVZM01001097">
    <property type="protein sequence ID" value="OUC49354.1"/>
    <property type="molecule type" value="Genomic_DNA"/>
</dbReference>
<reference evidence="1 2" key="1">
    <citation type="submission" date="2015-04" db="EMBL/GenBank/DDBJ databases">
        <title>Draft genome of the roundworm Trichinella nativa.</title>
        <authorList>
            <person name="Mitreva M."/>
        </authorList>
    </citation>
    <scope>NUCLEOTIDE SEQUENCE [LARGE SCALE GENOMIC DNA]</scope>
    <source>
        <strain evidence="1 2">ISS45</strain>
    </source>
</reference>
<gene>
    <name evidence="1" type="ORF">D917_05469</name>
</gene>
<sequence>MFCPTLDAVQCGFRYTSMNFHDHLLFFIFGYGSVGMFKDCIGTIMLTNESSTHGDLILTSKYCLDSGTMQNVKVLPSYMSADYLNSYGLGVRKIIAPAERQSWKRLNLPYNFALLRLSAMLPVSTMVTPIYKDAEFLVYSYE</sequence>
<evidence type="ECO:0000313" key="1">
    <source>
        <dbReference type="EMBL" id="OUC49354.1"/>
    </source>
</evidence>
<protein>
    <recommendedName>
        <fullName evidence="3">Peptidase S1 domain-containing protein</fullName>
    </recommendedName>
</protein>
<proteinExistence type="predicted"/>
<organism evidence="1 2">
    <name type="scientific">Trichinella nativa</name>
    <dbReference type="NCBI Taxonomy" id="6335"/>
    <lineage>
        <taxon>Eukaryota</taxon>
        <taxon>Metazoa</taxon>
        <taxon>Ecdysozoa</taxon>
        <taxon>Nematoda</taxon>
        <taxon>Enoplea</taxon>
        <taxon>Dorylaimia</taxon>
        <taxon>Trichinellida</taxon>
        <taxon>Trichinellidae</taxon>
        <taxon>Trichinella</taxon>
    </lineage>
</organism>
<comment type="caution">
    <text evidence="1">The sequence shown here is derived from an EMBL/GenBank/DDBJ whole genome shotgun (WGS) entry which is preliminary data.</text>
</comment>
<dbReference type="AlphaFoldDB" id="A0A1Y3EW11"/>
<evidence type="ECO:0000313" key="2">
    <source>
        <dbReference type="Proteomes" id="UP000243006"/>
    </source>
</evidence>
<name>A0A1Y3EW11_9BILA</name>
<accession>A0A1Y3EW11</accession>
<dbReference type="Proteomes" id="UP000243006">
    <property type="component" value="Unassembled WGS sequence"/>
</dbReference>
<evidence type="ECO:0008006" key="3">
    <source>
        <dbReference type="Google" id="ProtNLM"/>
    </source>
</evidence>